<dbReference type="InterPro" id="IPR037108">
    <property type="entry name" value="TM1727-like_C_sf"/>
</dbReference>
<dbReference type="SUPFAM" id="SSF48179">
    <property type="entry name" value="6-phosphogluconate dehydrogenase C-terminal domain-like"/>
    <property type="match status" value="1"/>
</dbReference>
<organism evidence="3 4">
    <name type="scientific">Candidatus Anaerostipes avistercoris</name>
    <dbReference type="NCBI Taxonomy" id="2838462"/>
    <lineage>
        <taxon>Bacteria</taxon>
        <taxon>Bacillati</taxon>
        <taxon>Bacillota</taxon>
        <taxon>Clostridia</taxon>
        <taxon>Lachnospirales</taxon>
        <taxon>Lachnospiraceae</taxon>
        <taxon>Anaerostipes</taxon>
    </lineage>
</organism>
<dbReference type="InterPro" id="IPR008927">
    <property type="entry name" value="6-PGluconate_DH-like_C_sf"/>
</dbReference>
<reference evidence="3" key="2">
    <citation type="submission" date="2021-04" db="EMBL/GenBank/DDBJ databases">
        <authorList>
            <person name="Gilroy R."/>
        </authorList>
    </citation>
    <scope>NUCLEOTIDE SEQUENCE</scope>
    <source>
        <strain evidence="3">ChiSjej3B21-8574</strain>
    </source>
</reference>
<proteinExistence type="predicted"/>
<dbReference type="AlphaFoldDB" id="A0A9D2PGB7"/>
<dbReference type="Gene3D" id="3.40.50.720">
    <property type="entry name" value="NAD(P)-binding Rossmann-like Domain"/>
    <property type="match status" value="1"/>
</dbReference>
<name>A0A9D2PGB7_9FIRM</name>
<dbReference type="InterPro" id="IPR036291">
    <property type="entry name" value="NAD(P)-bd_dom_sf"/>
</dbReference>
<dbReference type="EMBL" id="DWWD01000026">
    <property type="protein sequence ID" value="HJC50320.1"/>
    <property type="molecule type" value="Genomic_DNA"/>
</dbReference>
<dbReference type="Gene3D" id="1.10.1040.20">
    <property type="entry name" value="ProC-like, C-terminal domain"/>
    <property type="match status" value="1"/>
</dbReference>
<evidence type="ECO:0000313" key="4">
    <source>
        <dbReference type="Proteomes" id="UP000823904"/>
    </source>
</evidence>
<sequence>MKKVGFIGAGKVGCSLGDYFKRSGIDVAGYYSHTQAGAGGAAAQQHGTHIDSIDKILTMCDVLFLTVPDDAIADVWEQVRAFPIQGKYICHCSGSLSSAVLSGIRETGAYGYSIHPMFPFKSKKTAYEDLKHALFTVEGDPAHREDMEALLRHCGNPVVGIGKEDKPSYHAAAVFASNLMVGLIEEAIQLLEKCGFSREEAMAALKPLAVSNLENIFEAGTKDALTGPVERHDIQTVKKHLKALDQDKKDTYTALTKEIIQIAEKRHPQISYADMKQVLEEER</sequence>
<evidence type="ECO:0000259" key="2">
    <source>
        <dbReference type="Pfam" id="PF10728"/>
    </source>
</evidence>
<dbReference type="PANTHER" id="PTHR40459">
    <property type="entry name" value="CONSERVED HYPOTHETICAL ALANINE AND LEUCINE RICH PROTEIN"/>
    <property type="match status" value="1"/>
</dbReference>
<dbReference type="InterPro" id="IPR018931">
    <property type="entry name" value="DUF2520"/>
</dbReference>
<protein>
    <submittedName>
        <fullName evidence="3">DUF2520 domain-containing protein</fullName>
    </submittedName>
</protein>
<dbReference type="PANTHER" id="PTHR40459:SF1">
    <property type="entry name" value="CONSERVED HYPOTHETICAL ALANINE AND LEUCINE RICH PROTEIN"/>
    <property type="match status" value="1"/>
</dbReference>
<dbReference type="InterPro" id="IPR019665">
    <property type="entry name" value="OxRdtase/DH_put_Rossmann_dom"/>
</dbReference>
<dbReference type="Pfam" id="PF10728">
    <property type="entry name" value="DUF2520"/>
    <property type="match status" value="1"/>
</dbReference>
<feature type="domain" description="DUF2520" evidence="2">
    <location>
        <begin position="134"/>
        <end position="258"/>
    </location>
</feature>
<comment type="caution">
    <text evidence="3">The sequence shown here is derived from an EMBL/GenBank/DDBJ whole genome shotgun (WGS) entry which is preliminary data.</text>
</comment>
<dbReference type="Pfam" id="PF10727">
    <property type="entry name" value="Rossmann-like"/>
    <property type="match status" value="1"/>
</dbReference>
<accession>A0A9D2PGB7</accession>
<evidence type="ECO:0000259" key="1">
    <source>
        <dbReference type="Pfam" id="PF10727"/>
    </source>
</evidence>
<feature type="domain" description="Putative oxidoreductase/dehydrogenase Rossmann-like" evidence="1">
    <location>
        <begin position="3"/>
        <end position="116"/>
    </location>
</feature>
<evidence type="ECO:0000313" key="3">
    <source>
        <dbReference type="EMBL" id="HJC50320.1"/>
    </source>
</evidence>
<gene>
    <name evidence="3" type="ORF">H9754_07100</name>
</gene>
<dbReference type="SUPFAM" id="SSF51735">
    <property type="entry name" value="NAD(P)-binding Rossmann-fold domains"/>
    <property type="match status" value="1"/>
</dbReference>
<dbReference type="Proteomes" id="UP000823904">
    <property type="component" value="Unassembled WGS sequence"/>
</dbReference>
<reference evidence="3" key="1">
    <citation type="journal article" date="2021" name="PeerJ">
        <title>Extensive microbial diversity within the chicken gut microbiome revealed by metagenomics and culture.</title>
        <authorList>
            <person name="Gilroy R."/>
            <person name="Ravi A."/>
            <person name="Getino M."/>
            <person name="Pursley I."/>
            <person name="Horton D.L."/>
            <person name="Alikhan N.F."/>
            <person name="Baker D."/>
            <person name="Gharbi K."/>
            <person name="Hall N."/>
            <person name="Watson M."/>
            <person name="Adriaenssens E.M."/>
            <person name="Foster-Nyarko E."/>
            <person name="Jarju S."/>
            <person name="Secka A."/>
            <person name="Antonio M."/>
            <person name="Oren A."/>
            <person name="Chaudhuri R.R."/>
            <person name="La Ragione R."/>
            <person name="Hildebrand F."/>
            <person name="Pallen M.J."/>
        </authorList>
    </citation>
    <scope>NUCLEOTIDE SEQUENCE</scope>
    <source>
        <strain evidence="3">ChiSjej3B21-8574</strain>
    </source>
</reference>